<reference evidence="14" key="1">
    <citation type="journal article" date="2015" name="Appl. Environ. Microbiol.">
        <title>Enterocin F4-9, a Novel O-Linked Glycosylated Bacteriocin.</title>
        <authorList>
            <person name="Maky M.A."/>
            <person name="Ishibashi N."/>
            <person name="Zendo T."/>
            <person name="Perez R.H."/>
            <person name="Doud J.R."/>
            <person name="Karmi M."/>
            <person name="Sonomoto K."/>
        </authorList>
    </citation>
    <scope>NUCLEOTIDE SEQUENCE</scope>
    <source>
        <strain evidence="14">F4-9</strain>
    </source>
</reference>
<evidence type="ECO:0000256" key="6">
    <source>
        <dbReference type="ARBA" id="ARBA00022927"/>
    </source>
</evidence>
<keyword evidence="7 10" id="KW-1133">Transmembrane helix</keyword>
<keyword evidence="4" id="KW-0645">Protease</keyword>
<keyword evidence="6" id="KW-0653">Protein transport</keyword>
<dbReference type="Pfam" id="PF00664">
    <property type="entry name" value="ABC_membrane"/>
    <property type="match status" value="1"/>
</dbReference>
<dbReference type="Pfam" id="PF03412">
    <property type="entry name" value="Peptidase_C39"/>
    <property type="match status" value="1"/>
</dbReference>
<dbReference type="Gene3D" id="3.90.70.10">
    <property type="entry name" value="Cysteine proteinases"/>
    <property type="match status" value="1"/>
</dbReference>
<evidence type="ECO:0000256" key="2">
    <source>
        <dbReference type="ARBA" id="ARBA00022692"/>
    </source>
</evidence>
<evidence type="ECO:0000256" key="7">
    <source>
        <dbReference type="ARBA" id="ARBA00022989"/>
    </source>
</evidence>
<name>A0A0G4DBJ7_ENTFL</name>
<dbReference type="Gene3D" id="3.40.50.300">
    <property type="entry name" value="P-loop containing nucleotide triphosphate hydrolases"/>
    <property type="match status" value="1"/>
</dbReference>
<dbReference type="SUPFAM" id="SSF52540">
    <property type="entry name" value="P-loop containing nucleoside triphosphate hydrolases"/>
    <property type="match status" value="1"/>
</dbReference>
<dbReference type="GO" id="GO:0015031">
    <property type="term" value="P:protein transport"/>
    <property type="evidence" value="ECO:0007669"/>
    <property type="project" value="UniProtKB-KW"/>
</dbReference>
<evidence type="ECO:0000256" key="1">
    <source>
        <dbReference type="ARBA" id="ARBA00004651"/>
    </source>
</evidence>
<evidence type="ECO:0000256" key="3">
    <source>
        <dbReference type="ARBA" id="ARBA00022741"/>
    </source>
</evidence>
<dbReference type="InterPro" id="IPR039421">
    <property type="entry name" value="Type_1_exporter"/>
</dbReference>
<gene>
    <name evidence="14" type="primary">enfT</name>
</gene>
<evidence type="ECO:0000259" key="13">
    <source>
        <dbReference type="PROSITE" id="PS50990"/>
    </source>
</evidence>
<keyword evidence="4" id="KW-0788">Thiol protease</keyword>
<dbReference type="GO" id="GO:0008234">
    <property type="term" value="F:cysteine-type peptidase activity"/>
    <property type="evidence" value="ECO:0007669"/>
    <property type="project" value="UniProtKB-KW"/>
</dbReference>
<dbReference type="GO" id="GO:0043213">
    <property type="term" value="P:bacteriocin transport"/>
    <property type="evidence" value="ECO:0007669"/>
    <property type="project" value="UniProtKB-KW"/>
</dbReference>
<dbReference type="GO" id="GO:0034040">
    <property type="term" value="F:ATPase-coupled lipid transmembrane transporter activity"/>
    <property type="evidence" value="ECO:0007669"/>
    <property type="project" value="TreeGrafter"/>
</dbReference>
<dbReference type="AlphaFoldDB" id="A0A0G4DBJ7"/>
<dbReference type="PANTHER" id="PTHR24221">
    <property type="entry name" value="ATP-BINDING CASSETTE SUB-FAMILY B"/>
    <property type="match status" value="1"/>
</dbReference>
<dbReference type="Gene3D" id="1.20.1560.10">
    <property type="entry name" value="ABC transporter type 1, transmembrane domain"/>
    <property type="match status" value="1"/>
</dbReference>
<dbReference type="InterPro" id="IPR003593">
    <property type="entry name" value="AAA+_ATPase"/>
</dbReference>
<dbReference type="PROSITE" id="PS50893">
    <property type="entry name" value="ABC_TRANSPORTER_2"/>
    <property type="match status" value="1"/>
</dbReference>
<feature type="transmembrane region" description="Helical" evidence="10">
    <location>
        <begin position="274"/>
        <end position="299"/>
    </location>
</feature>
<proteinExistence type="predicted"/>
<feature type="transmembrane region" description="Helical" evidence="10">
    <location>
        <begin position="163"/>
        <end position="185"/>
    </location>
</feature>
<keyword evidence="3" id="KW-0547">Nucleotide-binding</keyword>
<dbReference type="CDD" id="cd03228">
    <property type="entry name" value="ABCC_MRP_Like"/>
    <property type="match status" value="1"/>
</dbReference>
<evidence type="ECO:0000256" key="9">
    <source>
        <dbReference type="ARBA" id="ARBA00043264"/>
    </source>
</evidence>
<dbReference type="InterPro" id="IPR011527">
    <property type="entry name" value="ABC1_TM_dom"/>
</dbReference>
<dbReference type="SMART" id="SM00382">
    <property type="entry name" value="AAA"/>
    <property type="match status" value="1"/>
</dbReference>
<dbReference type="InterPro" id="IPR036640">
    <property type="entry name" value="ABC1_TM_sf"/>
</dbReference>
<dbReference type="InterPro" id="IPR027417">
    <property type="entry name" value="P-loop_NTPase"/>
</dbReference>
<protein>
    <submittedName>
        <fullName evidence="14">ABC transporter</fullName>
    </submittedName>
</protein>
<sequence length="686" mass="78295">MKTIKLVEQLQESDCGLACLSMLFGYYDYHISLKDLKKEYLISQQGLSFNDLIFISNEYGFDLMGFSVGKNTNLEQLSSECPFIANWDQGTHYVVVERIKNGKYVILDPNACRIILNNDEFKEAFNNKLLNVMKPNNVKRKPDKNGYNAITNMLKEMLTKNNVFLFLFFIIGSLSQLINVLPPLIYGNLLDKVIAEDYSINAKVILTIFGLIFSLFLVTIVQEFIKIKLEYNMDYSLLTKYYKHLINLPISFFKNKNQGELIYRFNLLEKFKEIVVTHGIGAIFSIALVIIYSVLMLSISVEMGLVVIILAIFFIIFLTMFSNITIMLSKKVVLSNAKSQEYLAESIRLIDVIKLNSQENNVEKEMNTLLDKYLLNTKKGRIISTLIDSGVSTLKVVQTMITFLIGLYFLKNGFITIGQLLSFVVLSESFFIPIYSLIDSYFFMVNLSTTFSKVSEVLEEKSEEQINDKLQEIDNIVGSIEFKNVYFRYSSFGSYVLENFSLVVNPGDTIRILGDSGTGKSTIIKLLVGYYQIESGEILIDNKDISKLNKKSYREKISVILKESQLFSGSIKENVIGNDKVEWEDSDLFIKEAIYNILSQGGLNFDTRVSEGGNNLSEGQKQRVLIAKSLYKNSKILIWDEATNSLDKVSEDYIFNILRQIEATKIIISHDEIALNPDRDICLSNY</sequence>
<feature type="domain" description="ABC transmembrane type-1" evidence="12">
    <location>
        <begin position="166"/>
        <end position="446"/>
    </location>
</feature>
<evidence type="ECO:0000259" key="12">
    <source>
        <dbReference type="PROSITE" id="PS50929"/>
    </source>
</evidence>
<dbReference type="GO" id="GO:0005524">
    <property type="term" value="F:ATP binding"/>
    <property type="evidence" value="ECO:0007669"/>
    <property type="project" value="UniProtKB-KW"/>
</dbReference>
<evidence type="ECO:0000256" key="5">
    <source>
        <dbReference type="ARBA" id="ARBA00022840"/>
    </source>
</evidence>
<keyword evidence="9" id="KW-0080">Bacteriocin transport</keyword>
<organism evidence="14">
    <name type="scientific">Enterococcus faecalis</name>
    <name type="common">Streptococcus faecalis</name>
    <dbReference type="NCBI Taxonomy" id="1351"/>
    <lineage>
        <taxon>Bacteria</taxon>
        <taxon>Bacillati</taxon>
        <taxon>Bacillota</taxon>
        <taxon>Bacilli</taxon>
        <taxon>Lactobacillales</taxon>
        <taxon>Enterococcaceae</taxon>
        <taxon>Enterococcus</taxon>
    </lineage>
</organism>
<feature type="domain" description="ABC transporter" evidence="11">
    <location>
        <begin position="480"/>
        <end position="686"/>
    </location>
</feature>
<keyword evidence="8 10" id="KW-0472">Membrane</keyword>
<dbReference type="GO" id="GO:0005886">
    <property type="term" value="C:plasma membrane"/>
    <property type="evidence" value="ECO:0007669"/>
    <property type="project" value="UniProtKB-SubCell"/>
</dbReference>
<dbReference type="PROSITE" id="PS50929">
    <property type="entry name" value="ABC_TM1F"/>
    <property type="match status" value="1"/>
</dbReference>
<evidence type="ECO:0000313" key="14">
    <source>
        <dbReference type="EMBL" id="BAR87968.1"/>
    </source>
</evidence>
<dbReference type="GO" id="GO:0006508">
    <property type="term" value="P:proteolysis"/>
    <property type="evidence" value="ECO:0007669"/>
    <property type="project" value="InterPro"/>
</dbReference>
<feature type="transmembrane region" description="Helical" evidence="10">
    <location>
        <begin position="305"/>
        <end position="328"/>
    </location>
</feature>
<feature type="domain" description="Peptidase C39" evidence="13">
    <location>
        <begin position="9"/>
        <end position="132"/>
    </location>
</feature>
<dbReference type="PROSITE" id="PS50990">
    <property type="entry name" value="PEPTIDASE_C39"/>
    <property type="match status" value="1"/>
</dbReference>
<dbReference type="InterPro" id="IPR003439">
    <property type="entry name" value="ABC_transporter-like_ATP-bd"/>
</dbReference>
<dbReference type="SUPFAM" id="SSF90123">
    <property type="entry name" value="ABC transporter transmembrane region"/>
    <property type="match status" value="1"/>
</dbReference>
<keyword evidence="5" id="KW-0067">ATP-binding</keyword>
<dbReference type="InterPro" id="IPR005074">
    <property type="entry name" value="Peptidase_C39"/>
</dbReference>
<keyword evidence="2 10" id="KW-0812">Transmembrane</keyword>
<dbReference type="Pfam" id="PF00005">
    <property type="entry name" value="ABC_tran"/>
    <property type="match status" value="1"/>
</dbReference>
<evidence type="ECO:0000256" key="4">
    <source>
        <dbReference type="ARBA" id="ARBA00022807"/>
    </source>
</evidence>
<keyword evidence="4" id="KW-0378">Hydrolase</keyword>
<keyword evidence="6" id="KW-0813">Transport</keyword>
<evidence type="ECO:0000259" key="11">
    <source>
        <dbReference type="PROSITE" id="PS50893"/>
    </source>
</evidence>
<dbReference type="EMBL" id="LC029806">
    <property type="protein sequence ID" value="BAR87968.1"/>
    <property type="molecule type" value="Genomic_DNA"/>
</dbReference>
<dbReference type="GO" id="GO:0016887">
    <property type="term" value="F:ATP hydrolysis activity"/>
    <property type="evidence" value="ECO:0007669"/>
    <property type="project" value="InterPro"/>
</dbReference>
<evidence type="ECO:0000256" key="10">
    <source>
        <dbReference type="SAM" id="Phobius"/>
    </source>
</evidence>
<comment type="subcellular location">
    <subcellularLocation>
        <location evidence="1">Cell membrane</location>
        <topology evidence="1">Multi-pass membrane protein</topology>
    </subcellularLocation>
</comment>
<feature type="transmembrane region" description="Helical" evidence="10">
    <location>
        <begin position="205"/>
        <end position="225"/>
    </location>
</feature>
<accession>A0A0G4DBJ7</accession>
<dbReference type="GO" id="GO:0140359">
    <property type="term" value="F:ABC-type transporter activity"/>
    <property type="evidence" value="ECO:0007669"/>
    <property type="project" value="InterPro"/>
</dbReference>
<evidence type="ECO:0000256" key="8">
    <source>
        <dbReference type="ARBA" id="ARBA00023136"/>
    </source>
</evidence>
<dbReference type="PANTHER" id="PTHR24221:SF654">
    <property type="entry name" value="ATP-BINDING CASSETTE SUB-FAMILY B MEMBER 6"/>
    <property type="match status" value="1"/>
</dbReference>